<dbReference type="Proteomes" id="UP000553632">
    <property type="component" value="Unassembled WGS sequence"/>
</dbReference>
<feature type="region of interest" description="Disordered" evidence="6">
    <location>
        <begin position="1"/>
        <end position="21"/>
    </location>
</feature>
<feature type="compositionally biased region" description="Polar residues" evidence="6">
    <location>
        <begin position="1"/>
        <end position="20"/>
    </location>
</feature>
<organism evidence="8 9">
    <name type="scientific">Perkinsus olseni</name>
    <name type="common">Perkinsus atlanticus</name>
    <dbReference type="NCBI Taxonomy" id="32597"/>
    <lineage>
        <taxon>Eukaryota</taxon>
        <taxon>Sar</taxon>
        <taxon>Alveolata</taxon>
        <taxon>Perkinsozoa</taxon>
        <taxon>Perkinsea</taxon>
        <taxon>Perkinsida</taxon>
        <taxon>Perkinsidae</taxon>
        <taxon>Perkinsus</taxon>
    </lineage>
</organism>
<evidence type="ECO:0000256" key="1">
    <source>
        <dbReference type="ARBA" id="ARBA00009431"/>
    </source>
</evidence>
<dbReference type="PRINTS" id="PR00724">
    <property type="entry name" value="CRBOXYPTASEC"/>
</dbReference>
<dbReference type="EMBL" id="JABANO010009226">
    <property type="protein sequence ID" value="KAF4747225.1"/>
    <property type="molecule type" value="Genomic_DNA"/>
</dbReference>
<evidence type="ECO:0000313" key="8">
    <source>
        <dbReference type="EMBL" id="KAF4747225.1"/>
    </source>
</evidence>
<keyword evidence="3" id="KW-0645">Protease</keyword>
<evidence type="ECO:0000313" key="9">
    <source>
        <dbReference type="Proteomes" id="UP000553632"/>
    </source>
</evidence>
<comment type="caution">
    <text evidence="8">The sequence shown here is derived from an EMBL/GenBank/DDBJ whole genome shotgun (WGS) entry which is preliminary data.</text>
</comment>
<dbReference type="OMA" id="AESWGGH"/>
<dbReference type="InterPro" id="IPR001563">
    <property type="entry name" value="Peptidase_S10"/>
</dbReference>
<keyword evidence="2" id="KW-0121">Carboxypeptidase</keyword>
<dbReference type="PROSITE" id="PS00560">
    <property type="entry name" value="CARBOXYPEPT_SER_HIS"/>
    <property type="match status" value="1"/>
</dbReference>
<keyword evidence="9" id="KW-1185">Reference proteome</keyword>
<evidence type="ECO:0000256" key="2">
    <source>
        <dbReference type="ARBA" id="ARBA00022645"/>
    </source>
</evidence>
<sequence length="517" mass="58093">MQSNSLGRQLLPETSDQSKPSRLFSPGRALVVCILIIAALGFWSIRSSSGHRSTRLQGESLESLVGMNSTSSLAAGEYSARLNYGTSRLLIREPTICDSSVKQRSGYFVVNATKNRKYFFWFFESRRLPPAESPTTLWLSGGPGASSILGLLMENGPCRLLSDGITTEYNPYGWNEVSNMIWLDQPAGTGYSMGKHEHSLTGVRDDLYNFLQAFFHHFPEYNRNFHLAGESFAGHYIPVIADKILQENKRMDQGASSPPKQRIDFRGMAIGNGDTDNPHSAPYMAEMAMVSGAVNRSTYQQMLASVPSTTELMLRCTEILGKLKQPVSLFTAPETCLDANLEYMMNFLAPVEATGRNIYDLRLNGTYNFSRYINFLNNATIMKTLGAGKKWKPINYRVTLDLYFDDTYRIYNPEVERVLEAGVKVLIYAGDKDYLCNWLVNDAWTKRLQWSGAQQFVHKPLELYQAGTKEVVGEMRRTQNLAFVRVYNAGHLVPHDQPKNSLAIIEQFLSGNMFASA</sequence>
<evidence type="ECO:0000256" key="3">
    <source>
        <dbReference type="ARBA" id="ARBA00022670"/>
    </source>
</evidence>
<proteinExistence type="inferred from homology"/>
<comment type="similarity">
    <text evidence="1">Belongs to the peptidase S10 family.</text>
</comment>
<dbReference type="PANTHER" id="PTHR11802">
    <property type="entry name" value="SERINE PROTEASE FAMILY S10 SERINE CARBOXYPEPTIDASE"/>
    <property type="match status" value="1"/>
</dbReference>
<evidence type="ECO:0000256" key="4">
    <source>
        <dbReference type="ARBA" id="ARBA00022801"/>
    </source>
</evidence>
<evidence type="ECO:0000256" key="7">
    <source>
        <dbReference type="SAM" id="Phobius"/>
    </source>
</evidence>
<dbReference type="Gene3D" id="1.10.287.410">
    <property type="match status" value="1"/>
</dbReference>
<evidence type="ECO:0000256" key="5">
    <source>
        <dbReference type="ARBA" id="ARBA00023180"/>
    </source>
</evidence>
<accession>A0A7J6TQC0</accession>
<dbReference type="PANTHER" id="PTHR11802:SF113">
    <property type="entry name" value="SERINE CARBOXYPEPTIDASE CTSA-4.1"/>
    <property type="match status" value="1"/>
</dbReference>
<dbReference type="InterPro" id="IPR033124">
    <property type="entry name" value="Ser_caboxypep_his_AS"/>
</dbReference>
<dbReference type="Gene3D" id="3.40.50.1820">
    <property type="entry name" value="alpha/beta hydrolase"/>
    <property type="match status" value="1"/>
</dbReference>
<name>A0A7J6TQC0_PEROL</name>
<keyword evidence="7" id="KW-0472">Membrane</keyword>
<keyword evidence="7" id="KW-0812">Transmembrane</keyword>
<keyword evidence="4" id="KW-0378">Hydrolase</keyword>
<dbReference type="InterPro" id="IPR029058">
    <property type="entry name" value="AB_hydrolase_fold"/>
</dbReference>
<reference evidence="8 9" key="1">
    <citation type="submission" date="2020-04" db="EMBL/GenBank/DDBJ databases">
        <title>Perkinsus olseni comparative genomics.</title>
        <authorList>
            <person name="Bogema D.R."/>
        </authorList>
    </citation>
    <scope>NUCLEOTIDE SEQUENCE [LARGE SCALE GENOMIC DNA]</scope>
    <source>
        <strain evidence="8 9">ATCC PRA-207</strain>
    </source>
</reference>
<evidence type="ECO:0000256" key="6">
    <source>
        <dbReference type="SAM" id="MobiDB-lite"/>
    </source>
</evidence>
<dbReference type="AlphaFoldDB" id="A0A7J6TQC0"/>
<protein>
    <submittedName>
        <fullName evidence="8">Uncharacterized protein</fullName>
    </submittedName>
</protein>
<dbReference type="SUPFAM" id="SSF53474">
    <property type="entry name" value="alpha/beta-Hydrolases"/>
    <property type="match status" value="1"/>
</dbReference>
<feature type="transmembrane region" description="Helical" evidence="7">
    <location>
        <begin position="27"/>
        <end position="45"/>
    </location>
</feature>
<keyword evidence="5" id="KW-0325">Glycoprotein</keyword>
<gene>
    <name evidence="8" type="ORF">FOZ63_027510</name>
</gene>
<keyword evidence="7" id="KW-1133">Transmembrane helix</keyword>
<dbReference type="GO" id="GO:0006508">
    <property type="term" value="P:proteolysis"/>
    <property type="evidence" value="ECO:0007669"/>
    <property type="project" value="UniProtKB-KW"/>
</dbReference>
<dbReference type="Pfam" id="PF00450">
    <property type="entry name" value="Peptidase_S10"/>
    <property type="match status" value="1"/>
</dbReference>
<dbReference type="GO" id="GO:0004185">
    <property type="term" value="F:serine-type carboxypeptidase activity"/>
    <property type="evidence" value="ECO:0007669"/>
    <property type="project" value="InterPro"/>
</dbReference>